<dbReference type="EMBL" id="LPBJ01000047">
    <property type="protein sequence ID" value="KVP98284.1"/>
    <property type="molecule type" value="Genomic_DNA"/>
</dbReference>
<dbReference type="InterPro" id="IPR019039">
    <property type="entry name" value="T4-Rnl1-like_N"/>
</dbReference>
<proteinExistence type="predicted"/>
<sequence length="404" mass="44541">MTAIQQEMRRLHGAAPQAIAAHFFENFGVVAEQHLDGRLWLFDYDQLAAHKHRTTDVVMESRGLIMCADTLDILRRPFARFFNIGEAPTYEADVDYARLEALEKADGSLVPLYFNRVTGHWHFGTRGTPFADAKHRQGGVFYERVLRAAGLDAVPGTPEFDAKVGFLSPDVTYLFELIGPANPHVTPYEKDELVLLGARRVTGEEFTPAQVSHLLGVLVAMNWNVRLPRRYAIPLQLKGLARSVQVEAIKQWVATAPEFKGLHEGVVCYDPATGKRLKVKTPLYCAVHLQGEELDGLSISPSRVADLIVAGDAEEFCLYFPALAPKVRAMAGQVQAFIDGLAPIWEEVKGIEDQKAFAIAVQAKAPGAASGIFFQARKTGLQPALTWMELPLNKKASLAAKLVN</sequence>
<dbReference type="RefSeq" id="WP_059925466.1">
    <property type="nucleotide sequence ID" value="NZ_LPBG01000047.1"/>
</dbReference>
<reference evidence="2 3" key="1">
    <citation type="submission" date="2015-11" db="EMBL/GenBank/DDBJ databases">
        <title>Expanding the genomic diversity of Burkholderia species for the development of highly accurate diagnostics.</title>
        <authorList>
            <person name="Sahl J."/>
            <person name="Keim P."/>
            <person name="Wagner D."/>
        </authorList>
    </citation>
    <scope>NUCLEOTIDE SEQUENCE [LARGE SCALE GENOMIC DNA]</scope>
    <source>
        <strain evidence="2 3">MSMB1808WGS</strain>
    </source>
</reference>
<comment type="caution">
    <text evidence="2">The sequence shown here is derived from an EMBL/GenBank/DDBJ whole genome shotgun (WGS) entry which is preliminary data.</text>
</comment>
<organism evidence="2 3">
    <name type="scientific">Burkholderia ubonensis</name>
    <dbReference type="NCBI Taxonomy" id="101571"/>
    <lineage>
        <taxon>Bacteria</taxon>
        <taxon>Pseudomonadati</taxon>
        <taxon>Pseudomonadota</taxon>
        <taxon>Betaproteobacteria</taxon>
        <taxon>Burkholderiales</taxon>
        <taxon>Burkholderiaceae</taxon>
        <taxon>Burkholderia</taxon>
        <taxon>Burkholderia cepacia complex</taxon>
    </lineage>
</organism>
<evidence type="ECO:0000313" key="3">
    <source>
        <dbReference type="Proteomes" id="UP000056453"/>
    </source>
</evidence>
<dbReference type="AlphaFoldDB" id="A0AAW3MRR4"/>
<feature type="domain" description="T4 RNA ligase 1-like N-terminal" evidence="1">
    <location>
        <begin position="60"/>
        <end position="284"/>
    </location>
</feature>
<evidence type="ECO:0000259" key="1">
    <source>
        <dbReference type="Pfam" id="PF09511"/>
    </source>
</evidence>
<dbReference type="Proteomes" id="UP000056453">
    <property type="component" value="Unassembled WGS sequence"/>
</dbReference>
<accession>A0AAW3MRR4</accession>
<name>A0AAW3MRR4_9BURK</name>
<gene>
    <name evidence="2" type="ORF">WJ96_07120</name>
</gene>
<protein>
    <recommendedName>
        <fullName evidence="1">T4 RNA ligase 1-like N-terminal domain-containing protein</fullName>
    </recommendedName>
</protein>
<dbReference type="Pfam" id="PF09511">
    <property type="entry name" value="RNA_lig_T4_1"/>
    <property type="match status" value="1"/>
</dbReference>
<evidence type="ECO:0000313" key="2">
    <source>
        <dbReference type="EMBL" id="KVP98284.1"/>
    </source>
</evidence>
<keyword evidence="3" id="KW-1185">Reference proteome</keyword>